<sequence>MAAQSALIIGATGATGKHVLAEILASPSFSRVGEYGRRVTPLEQITVGKEKLEQKTVDFEKVEEAGLASGNWDVVFITLGTTKAAAGSAEAFEKIDREYVINSARAAKSANDSHKQRLIYISAQAANASSSLLYPRSKGMTELALADLGYADTIILRPGFLAGAERPQSRAVETVFGFVTALASHITDSAEIKVSVLAKAMRLAGQLGSSALPAVPGVTKEGNDTPFTVIANKGAIALAKTEA</sequence>
<accession>A0A166RV42</accession>
<dbReference type="Pfam" id="PF13460">
    <property type="entry name" value="NAD_binding_10"/>
    <property type="match status" value="1"/>
</dbReference>
<evidence type="ECO:0000313" key="5">
    <source>
        <dbReference type="Proteomes" id="UP000076532"/>
    </source>
</evidence>
<feature type="domain" description="NAD(P)-binding" evidence="3">
    <location>
        <begin position="10"/>
        <end position="155"/>
    </location>
</feature>
<dbReference type="GO" id="GO:0005741">
    <property type="term" value="C:mitochondrial outer membrane"/>
    <property type="evidence" value="ECO:0007669"/>
    <property type="project" value="UniProtKB-SubCell"/>
</dbReference>
<dbReference type="EMBL" id="KV417502">
    <property type="protein sequence ID" value="KZP28687.1"/>
    <property type="molecule type" value="Genomic_DNA"/>
</dbReference>
<dbReference type="InterPro" id="IPR036291">
    <property type="entry name" value="NAD(P)-bd_dom_sf"/>
</dbReference>
<organism evidence="4 5">
    <name type="scientific">Athelia psychrophila</name>
    <dbReference type="NCBI Taxonomy" id="1759441"/>
    <lineage>
        <taxon>Eukaryota</taxon>
        <taxon>Fungi</taxon>
        <taxon>Dikarya</taxon>
        <taxon>Basidiomycota</taxon>
        <taxon>Agaricomycotina</taxon>
        <taxon>Agaricomycetes</taxon>
        <taxon>Agaricomycetidae</taxon>
        <taxon>Atheliales</taxon>
        <taxon>Atheliaceae</taxon>
        <taxon>Athelia</taxon>
    </lineage>
</organism>
<protein>
    <recommendedName>
        <fullName evidence="3">NAD(P)-binding domain-containing protein</fullName>
    </recommendedName>
</protein>
<dbReference type="GO" id="GO:0051170">
    <property type="term" value="P:import into nucleus"/>
    <property type="evidence" value="ECO:0007669"/>
    <property type="project" value="TreeGrafter"/>
</dbReference>
<dbReference type="PANTHER" id="PTHR14097">
    <property type="entry name" value="OXIDOREDUCTASE HTATIP2"/>
    <property type="match status" value="1"/>
</dbReference>
<gene>
    <name evidence="4" type="ORF">FIBSPDRAFT_947514</name>
</gene>
<keyword evidence="5" id="KW-1185">Reference proteome</keyword>
<dbReference type="STRING" id="436010.A0A166RV42"/>
<evidence type="ECO:0000256" key="2">
    <source>
        <dbReference type="ARBA" id="ARBA00006617"/>
    </source>
</evidence>
<evidence type="ECO:0000256" key="1">
    <source>
        <dbReference type="ARBA" id="ARBA00004450"/>
    </source>
</evidence>
<dbReference type="SUPFAM" id="SSF51735">
    <property type="entry name" value="NAD(P)-binding Rossmann-fold domains"/>
    <property type="match status" value="1"/>
</dbReference>
<evidence type="ECO:0000259" key="3">
    <source>
        <dbReference type="Pfam" id="PF13460"/>
    </source>
</evidence>
<dbReference type="OrthoDB" id="430436at2759"/>
<dbReference type="Gene3D" id="3.40.50.720">
    <property type="entry name" value="NAD(P)-binding Rossmann-like Domain"/>
    <property type="match status" value="1"/>
</dbReference>
<dbReference type="Proteomes" id="UP000076532">
    <property type="component" value="Unassembled WGS sequence"/>
</dbReference>
<dbReference type="InterPro" id="IPR016040">
    <property type="entry name" value="NAD(P)-bd_dom"/>
</dbReference>
<evidence type="ECO:0000313" key="4">
    <source>
        <dbReference type="EMBL" id="KZP28687.1"/>
    </source>
</evidence>
<dbReference type="PANTHER" id="PTHR14097:SF7">
    <property type="entry name" value="OXIDOREDUCTASE HTATIP2"/>
    <property type="match status" value="1"/>
</dbReference>
<reference evidence="4 5" key="1">
    <citation type="journal article" date="2016" name="Mol. Biol. Evol.">
        <title>Comparative Genomics of Early-Diverging Mushroom-Forming Fungi Provides Insights into the Origins of Lignocellulose Decay Capabilities.</title>
        <authorList>
            <person name="Nagy L.G."/>
            <person name="Riley R."/>
            <person name="Tritt A."/>
            <person name="Adam C."/>
            <person name="Daum C."/>
            <person name="Floudas D."/>
            <person name="Sun H."/>
            <person name="Yadav J.S."/>
            <person name="Pangilinan J."/>
            <person name="Larsson K.H."/>
            <person name="Matsuura K."/>
            <person name="Barry K."/>
            <person name="Labutti K."/>
            <person name="Kuo R."/>
            <person name="Ohm R.A."/>
            <person name="Bhattacharya S.S."/>
            <person name="Shirouzu T."/>
            <person name="Yoshinaga Y."/>
            <person name="Martin F.M."/>
            <person name="Grigoriev I.V."/>
            <person name="Hibbett D.S."/>
        </authorList>
    </citation>
    <scope>NUCLEOTIDE SEQUENCE [LARGE SCALE GENOMIC DNA]</scope>
    <source>
        <strain evidence="4 5">CBS 109695</strain>
    </source>
</reference>
<comment type="similarity">
    <text evidence="2">Belongs to the FMP52 family.</text>
</comment>
<proteinExistence type="inferred from homology"/>
<comment type="subcellular location">
    <subcellularLocation>
        <location evidence="1">Mitochondrion outer membrane</location>
        <topology evidence="1">Peripheral membrane protein</topology>
    </subcellularLocation>
</comment>
<dbReference type="AlphaFoldDB" id="A0A166RV42"/>
<name>A0A166RV42_9AGAM</name>